<feature type="region of interest" description="Disordered" evidence="1">
    <location>
        <begin position="33"/>
        <end position="105"/>
    </location>
</feature>
<dbReference type="RefSeq" id="WP_045300218.1">
    <property type="nucleotide sequence ID" value="NZ_JYJA01000037.1"/>
</dbReference>
<dbReference type="Proteomes" id="UP000034098">
    <property type="component" value="Unassembled WGS sequence"/>
</dbReference>
<comment type="caution">
    <text evidence="3">The sequence shown here is derived from an EMBL/GenBank/DDBJ whole genome shotgun (WGS) entry which is preliminary data.</text>
</comment>
<dbReference type="AlphaFoldDB" id="A0A0M2H4S6"/>
<evidence type="ECO:0000313" key="3">
    <source>
        <dbReference type="EMBL" id="KJL41465.1"/>
    </source>
</evidence>
<gene>
    <name evidence="3" type="ORF">RS82_02694</name>
</gene>
<dbReference type="EMBL" id="JYJA01000037">
    <property type="protein sequence ID" value="KJL41465.1"/>
    <property type="molecule type" value="Genomic_DNA"/>
</dbReference>
<dbReference type="OrthoDB" id="8099475at2"/>
<dbReference type="SMART" id="SM00900">
    <property type="entry name" value="FMN_bind"/>
    <property type="match status" value="1"/>
</dbReference>
<evidence type="ECO:0000259" key="2">
    <source>
        <dbReference type="SMART" id="SM00900"/>
    </source>
</evidence>
<accession>A0A0M2H4S6</accession>
<dbReference type="PATRIC" id="fig|69370.6.peg.2736"/>
<dbReference type="Pfam" id="PF04205">
    <property type="entry name" value="FMN_bind"/>
    <property type="match status" value="1"/>
</dbReference>
<dbReference type="GO" id="GO:0016020">
    <property type="term" value="C:membrane"/>
    <property type="evidence" value="ECO:0007669"/>
    <property type="project" value="InterPro"/>
</dbReference>
<keyword evidence="4" id="KW-1185">Reference proteome</keyword>
<protein>
    <submittedName>
        <fullName evidence="3">FMN-binding domain protein</fullName>
    </submittedName>
</protein>
<dbReference type="GO" id="GO:0010181">
    <property type="term" value="F:FMN binding"/>
    <property type="evidence" value="ECO:0007669"/>
    <property type="project" value="InterPro"/>
</dbReference>
<feature type="domain" description="FMN-binding" evidence="2">
    <location>
        <begin position="107"/>
        <end position="184"/>
    </location>
</feature>
<proteinExistence type="predicted"/>
<evidence type="ECO:0000256" key="1">
    <source>
        <dbReference type="SAM" id="MobiDB-lite"/>
    </source>
</evidence>
<organism evidence="3 4">
    <name type="scientific">Microbacterium trichothecenolyticum</name>
    <name type="common">Aureobacterium trichothecenolyticum</name>
    <dbReference type="NCBI Taxonomy" id="69370"/>
    <lineage>
        <taxon>Bacteria</taxon>
        <taxon>Bacillati</taxon>
        <taxon>Actinomycetota</taxon>
        <taxon>Actinomycetes</taxon>
        <taxon>Micrococcales</taxon>
        <taxon>Microbacteriaceae</taxon>
        <taxon>Microbacterium</taxon>
    </lineage>
</organism>
<dbReference type="InterPro" id="IPR007329">
    <property type="entry name" value="FMN-bd"/>
</dbReference>
<sequence>MKKIVYAVLATVSGLVLLFSYRTSHIDAIQPVAADTASTSSSSSGSTRSDGSGTESETDTGTQTGSGAETDAGSGDSTSGATGSDAGSGSSTGLSDGTYTGSSANTRFGPVQVQISVSGGQITDVQVPEYPSGNPRDRQINQRALPVLVAETTAAQSADIDMVSGATYTSQGYLQSLQSAIDQARA</sequence>
<name>A0A0M2H4S6_MICTR</name>
<feature type="compositionally biased region" description="Low complexity" evidence="1">
    <location>
        <begin position="33"/>
        <end position="103"/>
    </location>
</feature>
<dbReference type="Gene3D" id="3.90.1010.20">
    <property type="match status" value="1"/>
</dbReference>
<reference evidence="3 4" key="1">
    <citation type="submission" date="2015-02" db="EMBL/GenBank/DDBJ databases">
        <title>Draft genome sequences of ten Microbacterium spp. with emphasis on heavy metal contaminated environments.</title>
        <authorList>
            <person name="Corretto E."/>
        </authorList>
    </citation>
    <scope>NUCLEOTIDE SEQUENCE [LARGE SCALE GENOMIC DNA]</scope>
    <source>
        <strain evidence="3 4">DSM 8608</strain>
    </source>
</reference>
<evidence type="ECO:0000313" key="4">
    <source>
        <dbReference type="Proteomes" id="UP000034098"/>
    </source>
</evidence>